<proteinExistence type="predicted"/>
<dbReference type="RefSeq" id="WP_140193369.1">
    <property type="nucleotide sequence ID" value="NZ_CP065915.1"/>
</dbReference>
<comment type="caution">
    <text evidence="1">The sequence shown here is derived from an EMBL/GenBank/DDBJ whole genome shotgun (WGS) entry which is preliminary data.</text>
</comment>
<reference evidence="1 2" key="1">
    <citation type="submission" date="2019-06" db="EMBL/GenBank/DDBJ databases">
        <title>Genome of new Rhodobacteraceae sp. SM1903.</title>
        <authorList>
            <person name="Ren X."/>
        </authorList>
    </citation>
    <scope>NUCLEOTIDE SEQUENCE [LARGE SCALE GENOMIC DNA]</scope>
    <source>
        <strain evidence="1 2">SM1903</strain>
    </source>
</reference>
<dbReference type="EMBL" id="VFFF01000001">
    <property type="protein sequence ID" value="TNY32689.1"/>
    <property type="molecule type" value="Genomic_DNA"/>
</dbReference>
<dbReference type="AlphaFoldDB" id="A0A5C5GFF8"/>
<keyword evidence="2" id="KW-1185">Reference proteome</keyword>
<dbReference type="PROSITE" id="PS51257">
    <property type="entry name" value="PROKAR_LIPOPROTEIN"/>
    <property type="match status" value="1"/>
</dbReference>
<dbReference type="OrthoDB" id="9992940at2"/>
<evidence type="ECO:0000313" key="2">
    <source>
        <dbReference type="Proteomes" id="UP000314011"/>
    </source>
</evidence>
<gene>
    <name evidence="1" type="ORF">FHY64_05255</name>
</gene>
<name>A0A5C5GFF8_9RHOB</name>
<sequence>MRIAALLPVVMLAACTGETSMPSGEPLAAADVQTVDGVLVARGDSVSDAALEVMSYCGITPETTLLDILIDIAMPVEGEAGAWRFTPPPGCA</sequence>
<organism evidence="1 2">
    <name type="scientific">Pelagovum pacificum</name>
    <dbReference type="NCBI Taxonomy" id="2588711"/>
    <lineage>
        <taxon>Bacteria</taxon>
        <taxon>Pseudomonadati</taxon>
        <taxon>Pseudomonadota</taxon>
        <taxon>Alphaproteobacteria</taxon>
        <taxon>Rhodobacterales</taxon>
        <taxon>Paracoccaceae</taxon>
        <taxon>Pelagovum</taxon>
    </lineage>
</organism>
<protein>
    <submittedName>
        <fullName evidence="1">Uncharacterized protein</fullName>
    </submittedName>
</protein>
<evidence type="ECO:0000313" key="1">
    <source>
        <dbReference type="EMBL" id="TNY32689.1"/>
    </source>
</evidence>
<dbReference type="Proteomes" id="UP000314011">
    <property type="component" value="Unassembled WGS sequence"/>
</dbReference>
<accession>A0A5C5GFF8</accession>